<dbReference type="PANTHER" id="PTHR13454:SF11">
    <property type="entry name" value="PROTEIN MCM10 HOMOLOG"/>
    <property type="match status" value="1"/>
</dbReference>
<gene>
    <name evidence="11" type="ORF">KUF71_016977</name>
</gene>
<dbReference type="InterPro" id="IPR012340">
    <property type="entry name" value="NA-bd_OB-fold"/>
</dbReference>
<accession>A0AAE1HWG7</accession>
<dbReference type="Proteomes" id="UP001219518">
    <property type="component" value="Unassembled WGS sequence"/>
</dbReference>
<dbReference type="GO" id="GO:0008270">
    <property type="term" value="F:zinc ion binding"/>
    <property type="evidence" value="ECO:0007669"/>
    <property type="project" value="UniProtKB-KW"/>
</dbReference>
<dbReference type="AlphaFoldDB" id="A0AAE1HWG7"/>
<dbReference type="Pfam" id="PF09329">
    <property type="entry name" value="zf-primase"/>
    <property type="match status" value="1"/>
</dbReference>
<dbReference type="Gene3D" id="2.40.50.140">
    <property type="entry name" value="Nucleic acid-binding proteins"/>
    <property type="match status" value="1"/>
</dbReference>
<dbReference type="GO" id="GO:0043596">
    <property type="term" value="C:nuclear replication fork"/>
    <property type="evidence" value="ECO:0007669"/>
    <property type="project" value="TreeGrafter"/>
</dbReference>
<feature type="region of interest" description="Disordered" evidence="9">
    <location>
        <begin position="588"/>
        <end position="628"/>
    </location>
</feature>
<evidence type="ECO:0000256" key="8">
    <source>
        <dbReference type="ARBA" id="ARBA00023242"/>
    </source>
</evidence>
<name>A0AAE1HWG7_9NEOP</name>
<evidence type="ECO:0000256" key="7">
    <source>
        <dbReference type="ARBA" id="ARBA00022833"/>
    </source>
</evidence>
<reference evidence="11" key="1">
    <citation type="submission" date="2021-07" db="EMBL/GenBank/DDBJ databases">
        <authorList>
            <person name="Catto M.A."/>
            <person name="Jacobson A."/>
            <person name="Kennedy G."/>
            <person name="Labadie P."/>
            <person name="Hunt B.G."/>
            <person name="Srinivasan R."/>
        </authorList>
    </citation>
    <scope>NUCLEOTIDE SEQUENCE</scope>
    <source>
        <strain evidence="11">PL_HMW_Pooled</strain>
        <tissue evidence="11">Head</tissue>
    </source>
</reference>
<protein>
    <recommendedName>
        <fullName evidence="3">Protein MCM10 homolog</fullName>
    </recommendedName>
</protein>
<dbReference type="Pfam" id="PF22379">
    <property type="entry name" value="OB_MCM10"/>
    <property type="match status" value="1"/>
</dbReference>
<evidence type="ECO:0000256" key="4">
    <source>
        <dbReference type="ARBA" id="ARBA00022705"/>
    </source>
</evidence>
<keyword evidence="7" id="KW-0862">Zinc</keyword>
<feature type="domain" description="Replication factor Mcm10 C-terminal" evidence="10">
    <location>
        <begin position="582"/>
        <end position="919"/>
    </location>
</feature>
<dbReference type="InterPro" id="IPR055065">
    <property type="entry name" value="OB_MCM10"/>
</dbReference>
<dbReference type="SMART" id="SM01280">
    <property type="entry name" value="Mcm10"/>
    <property type="match status" value="1"/>
</dbReference>
<dbReference type="GO" id="GO:0003697">
    <property type="term" value="F:single-stranded DNA binding"/>
    <property type="evidence" value="ECO:0007669"/>
    <property type="project" value="InterPro"/>
</dbReference>
<comment type="caution">
    <text evidence="11">The sequence shown here is derived from an EMBL/GenBank/DDBJ whole genome shotgun (WGS) entry which is preliminary data.</text>
</comment>
<evidence type="ECO:0000313" key="11">
    <source>
        <dbReference type="EMBL" id="KAK3928754.1"/>
    </source>
</evidence>
<evidence type="ECO:0000256" key="3">
    <source>
        <dbReference type="ARBA" id="ARBA00017770"/>
    </source>
</evidence>
<keyword evidence="12" id="KW-1185">Reference proteome</keyword>
<comment type="similarity">
    <text evidence="2">Belongs to the MCM10 family.</text>
</comment>
<keyword evidence="5" id="KW-0479">Metal-binding</keyword>
<evidence type="ECO:0000256" key="2">
    <source>
        <dbReference type="ARBA" id="ARBA00009679"/>
    </source>
</evidence>
<evidence type="ECO:0000256" key="1">
    <source>
        <dbReference type="ARBA" id="ARBA00004123"/>
    </source>
</evidence>
<dbReference type="InterPro" id="IPR015411">
    <property type="entry name" value="Rep_factor_Mcm10_C"/>
</dbReference>
<reference evidence="11" key="2">
    <citation type="journal article" date="2023" name="BMC Genomics">
        <title>Pest status, molecular evolution, and epigenetic factors derived from the genome assembly of Frankliniella fusca, a thysanopteran phytovirus vector.</title>
        <authorList>
            <person name="Catto M.A."/>
            <person name="Labadie P.E."/>
            <person name="Jacobson A.L."/>
            <person name="Kennedy G.G."/>
            <person name="Srinivasan R."/>
            <person name="Hunt B.G."/>
        </authorList>
    </citation>
    <scope>NUCLEOTIDE SEQUENCE</scope>
    <source>
        <strain evidence="11">PL_HMW_Pooled</strain>
    </source>
</reference>
<dbReference type="PANTHER" id="PTHR13454">
    <property type="entry name" value="PROTEIN MCM10 HOMOLOG"/>
    <property type="match status" value="1"/>
</dbReference>
<evidence type="ECO:0000256" key="9">
    <source>
        <dbReference type="SAM" id="MobiDB-lite"/>
    </source>
</evidence>
<dbReference type="FunFam" id="2.40.50.140:FF:000174">
    <property type="entry name" value="DNA replication licensing factor mcm10"/>
    <property type="match status" value="1"/>
</dbReference>
<feature type="compositionally biased region" description="Basic and acidic residues" evidence="9">
    <location>
        <begin position="611"/>
        <end position="620"/>
    </location>
</feature>
<evidence type="ECO:0000259" key="10">
    <source>
        <dbReference type="SMART" id="SM01280"/>
    </source>
</evidence>
<dbReference type="GO" id="GO:0003688">
    <property type="term" value="F:DNA replication origin binding"/>
    <property type="evidence" value="ECO:0007669"/>
    <property type="project" value="TreeGrafter"/>
</dbReference>
<dbReference type="Pfam" id="PF09332">
    <property type="entry name" value="Mcm10"/>
    <property type="match status" value="1"/>
</dbReference>
<organism evidence="11 12">
    <name type="scientific">Frankliniella fusca</name>
    <dbReference type="NCBI Taxonomy" id="407009"/>
    <lineage>
        <taxon>Eukaryota</taxon>
        <taxon>Metazoa</taxon>
        <taxon>Ecdysozoa</taxon>
        <taxon>Arthropoda</taxon>
        <taxon>Hexapoda</taxon>
        <taxon>Insecta</taxon>
        <taxon>Pterygota</taxon>
        <taxon>Neoptera</taxon>
        <taxon>Paraneoptera</taxon>
        <taxon>Thysanoptera</taxon>
        <taxon>Terebrantia</taxon>
        <taxon>Thripoidea</taxon>
        <taxon>Thripidae</taxon>
        <taxon>Frankliniella</taxon>
    </lineage>
</organism>
<dbReference type="InterPro" id="IPR015408">
    <property type="entry name" value="Znf_Mcm10/DnaG"/>
</dbReference>
<keyword evidence="4" id="KW-0235">DNA replication</keyword>
<dbReference type="EMBL" id="JAHWGI010001354">
    <property type="protein sequence ID" value="KAK3928754.1"/>
    <property type="molecule type" value="Genomic_DNA"/>
</dbReference>
<keyword evidence="6" id="KW-0863">Zinc-finger</keyword>
<evidence type="ECO:0000256" key="5">
    <source>
        <dbReference type="ARBA" id="ARBA00022723"/>
    </source>
</evidence>
<dbReference type="InterPro" id="IPR040184">
    <property type="entry name" value="Mcm10"/>
</dbReference>
<dbReference type="GO" id="GO:0006270">
    <property type="term" value="P:DNA replication initiation"/>
    <property type="evidence" value="ECO:0007669"/>
    <property type="project" value="InterPro"/>
</dbReference>
<sequence>MEDNEDADVDVNLLSELLALAENNDKGTTPTLVASKAETAKIENFDSVLEDLDRIPLKSTGRCKLEDKTNQFNNSTNSNAKSKTSAVHNGDTDSSDDEDARKFGSSTDDFGANVKRLLKIAEEEKRSAPRLSDLKDLVPRMPSWKSPVLSGVSSKSSLCLPAKSNKTGPMDVYTDSSIGMRIVNPLVSSNVIKERLVGRKVISMSQAKQFTSEGKISDDWVIFGAIVFKAPPKTSAKGTPYSIIRLSDLRGPGNPKTVSLFLFSSAFKKHGKDSLGTILGILNPGVMDNSRSHGDEACLSVDNADRVMVLGTSKDFGFCKSKKKNGENCTSVVNLSLCEYCVYHVKQEYQKCSRRSDIQSSFNGPGLANLRNKVLGKNEVFYGGQSFSAVPAKKNKRLTERDQSRLMALSGSINMSPSVKAKASGKTGLATSVDIGHRQTQKDMDRLRKLILDDSKKLSSPSTSSVVTAQFNPDEVQPDEAKKAALALIAKKKSVEENFESSSKKDVGAPDDVLKPSSSSVMKDAAVMNESVPVSRGVMATLALNQKKVNCGVTASSLGLGRSTSNLLPSSIMDGSGAASSLLQDKVHGRAAQEQLASEKPNRVPNKSKMKNNEKSDKPDSSPVLSSNQLRKLACNGVDFESRMLKQAAQKAALQEEAAKVNVNATPSMLGLGRISSPILGKGMSSSGTIDLDTPFSKKISASAKLNAINLIKRRGGIPKLDPNNREFESRKKTPKVTIPVKRPREENFTPTDILKKFKKSSPGNDEEKEKEARKARFKELMEAKSRHTDLVEAAEDEAQEKYFGKLEKKEQMEEKMLNTFKVACKAVRCLTCKYTSFSASDRCKTERHPLKVMDATKRFFKCADCGNRTVSLDLIPLISCSNCSSSRWERAAMIKERRVGLTQEVLSVRGMEETFIGSVTTGANINLLVPEDGD</sequence>
<feature type="region of interest" description="Disordered" evidence="9">
    <location>
        <begin position="68"/>
        <end position="106"/>
    </location>
</feature>
<dbReference type="Pfam" id="PF24863">
    <property type="entry name" value="zf-CCCH_Mcm10"/>
    <property type="match status" value="1"/>
</dbReference>
<dbReference type="InterPro" id="IPR056791">
    <property type="entry name" value="Znf_Mcm10_C"/>
</dbReference>
<proteinExistence type="inferred from homology"/>
<feature type="compositionally biased region" description="Low complexity" evidence="9">
    <location>
        <begin position="73"/>
        <end position="86"/>
    </location>
</feature>
<evidence type="ECO:0000313" key="12">
    <source>
        <dbReference type="Proteomes" id="UP001219518"/>
    </source>
</evidence>
<keyword evidence="8" id="KW-0539">Nucleus</keyword>
<comment type="subcellular location">
    <subcellularLocation>
        <location evidence="1">Nucleus</location>
    </subcellularLocation>
</comment>
<evidence type="ECO:0000256" key="6">
    <source>
        <dbReference type="ARBA" id="ARBA00022771"/>
    </source>
</evidence>